<sequence length="28" mass="3063">MVPKGGLFLVLLDFFQKNAGFVGVFFNG</sequence>
<evidence type="ECO:0000313" key="1">
    <source>
        <dbReference type="EMBL" id="KUK46602.1"/>
    </source>
</evidence>
<feature type="non-terminal residue" evidence="1">
    <location>
        <position position="28"/>
    </location>
</feature>
<evidence type="ECO:0000313" key="2">
    <source>
        <dbReference type="Proteomes" id="UP000064249"/>
    </source>
</evidence>
<comment type="caution">
    <text evidence="1">The sequence shown here is derived from an EMBL/GenBank/DDBJ whole genome shotgun (WGS) entry which is preliminary data.</text>
</comment>
<gene>
    <name evidence="1" type="ORF">XD73_0538</name>
</gene>
<protein>
    <submittedName>
        <fullName evidence="1">Uncharacterized protein</fullName>
    </submittedName>
</protein>
<organism evidence="1 2">
    <name type="scientific">Anaerolinea thermophila</name>
    <dbReference type="NCBI Taxonomy" id="167964"/>
    <lineage>
        <taxon>Bacteria</taxon>
        <taxon>Bacillati</taxon>
        <taxon>Chloroflexota</taxon>
        <taxon>Anaerolineae</taxon>
        <taxon>Anaerolineales</taxon>
        <taxon>Anaerolineaceae</taxon>
        <taxon>Anaerolinea</taxon>
    </lineage>
</organism>
<reference evidence="1 2" key="1">
    <citation type="journal article" date="2015" name="MBio">
        <title>Genome-Resolved Metagenomic Analysis Reveals Roles for Candidate Phyla and Other Microbial Community Members in Biogeochemical Transformations in Oil Reservoirs.</title>
        <authorList>
            <person name="Hu P."/>
            <person name="Tom L."/>
            <person name="Singh A."/>
            <person name="Thomas B.C."/>
            <person name="Baker B.J."/>
            <person name="Piceno Y.M."/>
            <person name="Andersen G.L."/>
            <person name="Banfield J.F."/>
        </authorList>
    </citation>
    <scope>NUCLEOTIDE SEQUENCE [LARGE SCALE GENOMIC DNA]</scope>
    <source>
        <strain evidence="1">46_16</strain>
    </source>
</reference>
<accession>A0A117LGY4</accession>
<dbReference type="EMBL" id="LGFU01000018">
    <property type="protein sequence ID" value="KUK46602.1"/>
    <property type="molecule type" value="Genomic_DNA"/>
</dbReference>
<dbReference type="Proteomes" id="UP000064249">
    <property type="component" value="Unassembled WGS sequence"/>
</dbReference>
<dbReference type="AlphaFoldDB" id="A0A117LGY4"/>
<proteinExistence type="predicted"/>
<name>A0A117LGY4_9CHLR</name>